<sequence>MFLVELTNSICVLFSSTFGKDRYWSEEVHNAIKALWLDKANSSAAKEKRNPSVSTGAATTVLRAKDTTVFPNGVRNLLLGSLRKSKLTAWKQVARDMNCENVLEFNTPANLCAVPDIAELDIHVDPSTWIADSQVLDCIHLKDRQKWKVGSKLPT</sequence>
<protein>
    <submittedName>
        <fullName evidence="1">Uncharacterized protein</fullName>
    </submittedName>
</protein>
<gene>
    <name evidence="1" type="ORF">R1sor_010513</name>
</gene>
<proteinExistence type="predicted"/>
<accession>A0ABD3HY89</accession>
<dbReference type="Proteomes" id="UP001633002">
    <property type="component" value="Unassembled WGS sequence"/>
</dbReference>
<organism evidence="1 2">
    <name type="scientific">Riccia sorocarpa</name>
    <dbReference type="NCBI Taxonomy" id="122646"/>
    <lineage>
        <taxon>Eukaryota</taxon>
        <taxon>Viridiplantae</taxon>
        <taxon>Streptophyta</taxon>
        <taxon>Embryophyta</taxon>
        <taxon>Marchantiophyta</taxon>
        <taxon>Marchantiopsida</taxon>
        <taxon>Marchantiidae</taxon>
        <taxon>Marchantiales</taxon>
        <taxon>Ricciaceae</taxon>
        <taxon>Riccia</taxon>
    </lineage>
</organism>
<reference evidence="1 2" key="1">
    <citation type="submission" date="2024-09" db="EMBL/GenBank/DDBJ databases">
        <title>Chromosome-scale assembly of Riccia sorocarpa.</title>
        <authorList>
            <person name="Paukszto L."/>
        </authorList>
    </citation>
    <scope>NUCLEOTIDE SEQUENCE [LARGE SCALE GENOMIC DNA]</scope>
    <source>
        <strain evidence="1">LP-2024</strain>
        <tissue evidence="1">Aerial parts of the thallus</tissue>
    </source>
</reference>
<dbReference type="EMBL" id="JBJQOH010000002">
    <property type="protein sequence ID" value="KAL3696437.1"/>
    <property type="molecule type" value="Genomic_DNA"/>
</dbReference>
<name>A0ABD3HY89_9MARC</name>
<keyword evidence="2" id="KW-1185">Reference proteome</keyword>
<evidence type="ECO:0000313" key="1">
    <source>
        <dbReference type="EMBL" id="KAL3696437.1"/>
    </source>
</evidence>
<dbReference type="AlphaFoldDB" id="A0ABD3HY89"/>
<evidence type="ECO:0000313" key="2">
    <source>
        <dbReference type="Proteomes" id="UP001633002"/>
    </source>
</evidence>
<comment type="caution">
    <text evidence="1">The sequence shown here is derived from an EMBL/GenBank/DDBJ whole genome shotgun (WGS) entry which is preliminary data.</text>
</comment>